<dbReference type="EMBL" id="CAKLPX010000001">
    <property type="protein sequence ID" value="CAH0990031.1"/>
    <property type="molecule type" value="Genomic_DNA"/>
</dbReference>
<accession>A0ABM9AA80</accession>
<evidence type="ECO:0000313" key="1">
    <source>
        <dbReference type="EMBL" id="CAH0990031.1"/>
    </source>
</evidence>
<dbReference type="RefSeq" id="WP_237442727.1">
    <property type="nucleotide sequence ID" value="NZ_CAKLPX010000001.1"/>
</dbReference>
<protein>
    <submittedName>
        <fullName evidence="1">Uncharacterized protein</fullName>
    </submittedName>
</protein>
<organism evidence="1 2">
    <name type="scientific">Sinobacterium norvegicum</name>
    <dbReference type="NCBI Taxonomy" id="1641715"/>
    <lineage>
        <taxon>Bacteria</taxon>
        <taxon>Pseudomonadati</taxon>
        <taxon>Pseudomonadota</taxon>
        <taxon>Gammaproteobacteria</taxon>
        <taxon>Cellvibrionales</taxon>
        <taxon>Spongiibacteraceae</taxon>
        <taxon>Sinobacterium</taxon>
    </lineage>
</organism>
<evidence type="ECO:0000313" key="2">
    <source>
        <dbReference type="Proteomes" id="UP000838100"/>
    </source>
</evidence>
<reference evidence="1" key="1">
    <citation type="submission" date="2021-12" db="EMBL/GenBank/DDBJ databases">
        <authorList>
            <person name="Rodrigo-Torres L."/>
            <person name="Arahal R. D."/>
            <person name="Lucena T."/>
        </authorList>
    </citation>
    <scope>NUCLEOTIDE SEQUENCE</scope>
    <source>
        <strain evidence="1">CECT 8267</strain>
    </source>
</reference>
<name>A0ABM9AA80_9GAMM</name>
<proteinExistence type="predicted"/>
<comment type="caution">
    <text evidence="1">The sequence shown here is derived from an EMBL/GenBank/DDBJ whole genome shotgun (WGS) entry which is preliminary data.</text>
</comment>
<keyword evidence="2" id="KW-1185">Reference proteome</keyword>
<gene>
    <name evidence="1" type="ORF">SIN8267_00114</name>
</gene>
<dbReference type="Proteomes" id="UP000838100">
    <property type="component" value="Unassembled WGS sequence"/>
</dbReference>
<sequence length="292" mass="33505">MLNPFRWKFRSLEEPCTPTGPNVNNAKPFFMDLSGNRFSISLPAPTSAKYVDQLRPHTKYNINQQSDYHSEYSRPDDPRLPILAFSWGYYGPLFTGLVAELNCVAAIISVKPRCEGFTLFRSAHLESYIESDLRHVFSNEDEINFGRARTIAPVNWAVVTANETIGVQYEEHSVPGDAGVRRSRIVTLPISEERYLELTFHYHPQAYLKDLNESNALINPAPMDALVDSIIDSIDIELSEQSKQERQQVLDQYPDEKLSEYRAPFKFTTEAQDKEWADHQKEQVRLAKIFAN</sequence>